<dbReference type="Gene3D" id="3.40.50.1820">
    <property type="entry name" value="alpha/beta hydrolase"/>
    <property type="match status" value="1"/>
</dbReference>
<keyword evidence="6" id="KW-1185">Reference proteome</keyword>
<sequence length="309" mass="34284">MYAYSVIALLHAASAMTSTLPPTTTTPVPQTTPHILTSAEIVRRAPSKGNDRRPVVVLHGLLGQKRNFRSWCAALAEAVHHKRRIVTLDLRGHGDSPHGPLEYPSMASDVLATLESLQIQECCLVGHSMGGKVAMACALRAPALVKELCVLDMAPASYSTADGSNWKKNRELIDALQNLDLDACAGDRKRADSLLAQRVLDPNLRAFALTNLQLRDEQLSWQFDLDGIVRDLDNIARWPTLPGTYNGDTLFVKGQRSRYVRSIHLQEISSKFPRFTLQSIDDCGHWVHAEKPQETCDVVREFLDRDEVG</sequence>
<evidence type="ECO:0000313" key="6">
    <source>
        <dbReference type="Proteomes" id="UP000789595"/>
    </source>
</evidence>
<evidence type="ECO:0000256" key="1">
    <source>
        <dbReference type="ARBA" id="ARBA00008645"/>
    </source>
</evidence>
<feature type="signal peptide" evidence="3">
    <location>
        <begin position="1"/>
        <end position="19"/>
    </location>
</feature>
<dbReference type="PANTHER" id="PTHR46118">
    <property type="entry name" value="PROTEIN ABHD11"/>
    <property type="match status" value="1"/>
</dbReference>
<dbReference type="InterPro" id="IPR000639">
    <property type="entry name" value="Epox_hydrolase-like"/>
</dbReference>
<dbReference type="SUPFAM" id="SSF53474">
    <property type="entry name" value="alpha/beta-Hydrolases"/>
    <property type="match status" value="1"/>
</dbReference>
<proteinExistence type="inferred from homology"/>
<dbReference type="PRINTS" id="PR00111">
    <property type="entry name" value="ABHYDROLASE"/>
</dbReference>
<dbReference type="EMBL" id="CAKKNE010000003">
    <property type="protein sequence ID" value="CAH0372073.1"/>
    <property type="molecule type" value="Genomic_DNA"/>
</dbReference>
<dbReference type="PANTHER" id="PTHR46118:SF4">
    <property type="entry name" value="PROTEIN ABHD11"/>
    <property type="match status" value="1"/>
</dbReference>
<dbReference type="InterPro" id="IPR000073">
    <property type="entry name" value="AB_hydrolase_1"/>
</dbReference>
<comment type="caution">
    <text evidence="5">The sequence shown here is derived from an EMBL/GenBank/DDBJ whole genome shotgun (WGS) entry which is preliminary data.</text>
</comment>
<dbReference type="AlphaFoldDB" id="A0A8J2SGQ7"/>
<evidence type="ECO:0000256" key="2">
    <source>
        <dbReference type="ARBA" id="ARBA00022801"/>
    </source>
</evidence>
<keyword evidence="3" id="KW-0732">Signal</keyword>
<evidence type="ECO:0000256" key="3">
    <source>
        <dbReference type="SAM" id="SignalP"/>
    </source>
</evidence>
<organism evidence="5 6">
    <name type="scientific">Pelagomonas calceolata</name>
    <dbReference type="NCBI Taxonomy" id="35677"/>
    <lineage>
        <taxon>Eukaryota</taxon>
        <taxon>Sar</taxon>
        <taxon>Stramenopiles</taxon>
        <taxon>Ochrophyta</taxon>
        <taxon>Pelagophyceae</taxon>
        <taxon>Pelagomonadales</taxon>
        <taxon>Pelagomonadaceae</taxon>
        <taxon>Pelagomonas</taxon>
    </lineage>
</organism>
<dbReference type="Proteomes" id="UP000789595">
    <property type="component" value="Unassembled WGS sequence"/>
</dbReference>
<dbReference type="Pfam" id="PF12697">
    <property type="entry name" value="Abhydrolase_6"/>
    <property type="match status" value="1"/>
</dbReference>
<evidence type="ECO:0000259" key="4">
    <source>
        <dbReference type="Pfam" id="PF12697"/>
    </source>
</evidence>
<reference evidence="5" key="1">
    <citation type="submission" date="2021-11" db="EMBL/GenBank/DDBJ databases">
        <authorList>
            <consortium name="Genoscope - CEA"/>
            <person name="William W."/>
        </authorList>
    </citation>
    <scope>NUCLEOTIDE SEQUENCE</scope>
</reference>
<accession>A0A8J2SGQ7</accession>
<keyword evidence="2" id="KW-0378">Hydrolase</keyword>
<evidence type="ECO:0000313" key="5">
    <source>
        <dbReference type="EMBL" id="CAH0372073.1"/>
    </source>
</evidence>
<feature type="chain" id="PRO_5035279820" description="AB hydrolase-1 domain-containing protein" evidence="3">
    <location>
        <begin position="20"/>
        <end position="309"/>
    </location>
</feature>
<dbReference type="PRINTS" id="PR00412">
    <property type="entry name" value="EPOXHYDRLASE"/>
</dbReference>
<dbReference type="InterPro" id="IPR029058">
    <property type="entry name" value="AB_hydrolase_fold"/>
</dbReference>
<gene>
    <name evidence="5" type="ORF">PECAL_3P20480</name>
</gene>
<dbReference type="OrthoDB" id="194865at2759"/>
<comment type="similarity">
    <text evidence="1">Belongs to the AB hydrolase superfamily.</text>
</comment>
<protein>
    <recommendedName>
        <fullName evidence="4">AB hydrolase-1 domain-containing protein</fullName>
    </recommendedName>
</protein>
<feature type="domain" description="AB hydrolase-1" evidence="4">
    <location>
        <begin position="55"/>
        <end position="297"/>
    </location>
</feature>
<dbReference type="GO" id="GO:0052689">
    <property type="term" value="F:carboxylic ester hydrolase activity"/>
    <property type="evidence" value="ECO:0007669"/>
    <property type="project" value="TreeGrafter"/>
</dbReference>
<name>A0A8J2SGQ7_9STRA</name>